<evidence type="ECO:0000256" key="6">
    <source>
        <dbReference type="ARBA" id="ARBA00023136"/>
    </source>
</evidence>
<feature type="transmembrane region" description="Helical" evidence="8">
    <location>
        <begin position="590"/>
        <end position="612"/>
    </location>
</feature>
<keyword evidence="3" id="KW-0808">Transferase</keyword>
<evidence type="ECO:0000256" key="5">
    <source>
        <dbReference type="ARBA" id="ARBA00022989"/>
    </source>
</evidence>
<keyword evidence="2" id="KW-0328">Glycosyltransferase</keyword>
<protein>
    <recommendedName>
        <fullName evidence="9">Glycosyltransferase 2-like domain-containing protein</fullName>
    </recommendedName>
</protein>
<evidence type="ECO:0000256" key="4">
    <source>
        <dbReference type="ARBA" id="ARBA00022692"/>
    </source>
</evidence>
<evidence type="ECO:0000256" key="7">
    <source>
        <dbReference type="SAM" id="MobiDB-lite"/>
    </source>
</evidence>
<feature type="domain" description="Glycosyltransferase 2-like" evidence="9">
    <location>
        <begin position="286"/>
        <end position="498"/>
    </location>
</feature>
<feature type="transmembrane region" description="Helical" evidence="8">
    <location>
        <begin position="526"/>
        <end position="545"/>
    </location>
</feature>
<reference evidence="10" key="1">
    <citation type="journal article" date="2020" name="Nature">
        <title>Giant virus diversity and host interactions through global metagenomics.</title>
        <authorList>
            <person name="Schulz F."/>
            <person name="Roux S."/>
            <person name="Paez-Espino D."/>
            <person name="Jungbluth S."/>
            <person name="Walsh D.A."/>
            <person name="Denef V.J."/>
            <person name="McMahon K.D."/>
            <person name="Konstantinidis K.T."/>
            <person name="Eloe-Fadrosh E.A."/>
            <person name="Kyrpides N.C."/>
            <person name="Woyke T."/>
        </authorList>
    </citation>
    <scope>NUCLEOTIDE SEQUENCE</scope>
    <source>
        <strain evidence="10">GVMAG-M-3300021343-4</strain>
    </source>
</reference>
<evidence type="ECO:0000259" key="9">
    <source>
        <dbReference type="Pfam" id="PF13632"/>
    </source>
</evidence>
<dbReference type="GO" id="GO:0016758">
    <property type="term" value="F:hexosyltransferase activity"/>
    <property type="evidence" value="ECO:0007669"/>
    <property type="project" value="TreeGrafter"/>
</dbReference>
<organism evidence="10">
    <name type="scientific">viral metagenome</name>
    <dbReference type="NCBI Taxonomy" id="1070528"/>
    <lineage>
        <taxon>unclassified sequences</taxon>
        <taxon>metagenomes</taxon>
        <taxon>organismal metagenomes</taxon>
    </lineage>
</organism>
<dbReference type="InterPro" id="IPR001173">
    <property type="entry name" value="Glyco_trans_2-like"/>
</dbReference>
<dbReference type="InterPro" id="IPR029044">
    <property type="entry name" value="Nucleotide-diphossugar_trans"/>
</dbReference>
<feature type="region of interest" description="Disordered" evidence="7">
    <location>
        <begin position="135"/>
        <end position="168"/>
    </location>
</feature>
<evidence type="ECO:0000256" key="3">
    <source>
        <dbReference type="ARBA" id="ARBA00022679"/>
    </source>
</evidence>
<feature type="transmembrane region" description="Helical" evidence="8">
    <location>
        <begin position="618"/>
        <end position="639"/>
    </location>
</feature>
<dbReference type="EMBL" id="MN739437">
    <property type="protein sequence ID" value="QHT04725.1"/>
    <property type="molecule type" value="Genomic_DNA"/>
</dbReference>
<proteinExistence type="predicted"/>
<keyword evidence="5 8" id="KW-1133">Transmembrane helix</keyword>
<sequence length="682" mass="77545">MKIIILGLYALVLGQTLFNMIYLWYYDVFEQDYTYPHAFSEVFSLISITSFVFNILWNCCGTQDKSRDSVSDYTPDITVMIPRYNEKIEVIMPTLFSCFNLKYDPAKLHVVLCDDGRSINDCKCVDCIQLEYPDIDDSSESSESSSESSTESTSDSSEDSSSKTFKSVSQSPKDWCVCYRCRWLKRKADTDTEGSGSAASTPTSVSSDSNTSLTSANTSASTYATTVNSNVQQFHDSIKDGLIKEFGKQRIEEHFEIVTRKNNKGRKAGNLNNALEQSTLIKKCTYIITLDVDMMIKESFIENILPEMLKDGRIGFIQTPQYFRNITRLNDYIDVPNSMFVDYIMTAFSNMNGALYVGTGAMFRKEALDAIGGFVEGYATEDVISGMKINNAGYISKMVKERYTYGLAPGDLYETFEQRLRWIKGNIEVFLKCNPLFSKQFTGLSWKLRLAHFHLHGSWAFSFIYFYQILAQMIWIIKILFQGFAEVPPGTDQTPVLLVFQFSFMSYILFFILLPGCSALGKLHSLQMFFTFIPVYICSLISTIRDIGFKGHRILNGLFSIFVCGLSYISSSVQVVSSKSCSDHRRVHPLYYFHYLIFVAFLILSAMIWTGIRSGGHLIHSTLVAGMLLSIFIAFFPVFKTRIYYFIKDTSEYISTYKERPDETDKEFAKLMNIVVVSGGDE</sequence>
<feature type="transmembrane region" description="Helical" evidence="8">
    <location>
        <begin position="38"/>
        <end position="57"/>
    </location>
</feature>
<evidence type="ECO:0000256" key="1">
    <source>
        <dbReference type="ARBA" id="ARBA00004141"/>
    </source>
</evidence>
<comment type="subcellular location">
    <subcellularLocation>
        <location evidence="1">Membrane</location>
        <topology evidence="1">Multi-pass membrane protein</topology>
    </subcellularLocation>
</comment>
<evidence type="ECO:0000256" key="2">
    <source>
        <dbReference type="ARBA" id="ARBA00022676"/>
    </source>
</evidence>
<dbReference type="InterPro" id="IPR050321">
    <property type="entry name" value="Glycosyltr_2/OpgH_subfam"/>
</dbReference>
<accession>A0A6C0CMK5</accession>
<feature type="region of interest" description="Disordered" evidence="7">
    <location>
        <begin position="190"/>
        <end position="216"/>
    </location>
</feature>
<dbReference type="Gene3D" id="3.90.550.10">
    <property type="entry name" value="Spore Coat Polysaccharide Biosynthesis Protein SpsA, Chain A"/>
    <property type="match status" value="2"/>
</dbReference>
<keyword evidence="6 8" id="KW-0472">Membrane</keyword>
<evidence type="ECO:0000313" key="10">
    <source>
        <dbReference type="EMBL" id="QHT04725.1"/>
    </source>
</evidence>
<feature type="transmembrane region" description="Helical" evidence="8">
    <location>
        <begin position="557"/>
        <end position="578"/>
    </location>
</feature>
<dbReference type="PANTHER" id="PTHR43867">
    <property type="entry name" value="CELLULOSE SYNTHASE CATALYTIC SUBUNIT A [UDP-FORMING]"/>
    <property type="match status" value="1"/>
</dbReference>
<feature type="transmembrane region" description="Helical" evidence="8">
    <location>
        <begin position="7"/>
        <end position="26"/>
    </location>
</feature>
<feature type="compositionally biased region" description="Low complexity" evidence="7">
    <location>
        <begin position="141"/>
        <end position="155"/>
    </location>
</feature>
<keyword evidence="4 8" id="KW-0812">Transmembrane</keyword>
<feature type="transmembrane region" description="Helical" evidence="8">
    <location>
        <begin position="459"/>
        <end position="481"/>
    </location>
</feature>
<evidence type="ECO:0000256" key="8">
    <source>
        <dbReference type="SAM" id="Phobius"/>
    </source>
</evidence>
<name>A0A6C0CMK5_9ZZZZ</name>
<feature type="compositionally biased region" description="Low complexity" evidence="7">
    <location>
        <begin position="195"/>
        <end position="216"/>
    </location>
</feature>
<dbReference type="PANTHER" id="PTHR43867:SF2">
    <property type="entry name" value="CELLULOSE SYNTHASE CATALYTIC SUBUNIT A [UDP-FORMING]"/>
    <property type="match status" value="1"/>
</dbReference>
<feature type="transmembrane region" description="Helical" evidence="8">
    <location>
        <begin position="493"/>
        <end position="514"/>
    </location>
</feature>
<dbReference type="AlphaFoldDB" id="A0A6C0CMK5"/>
<dbReference type="SUPFAM" id="SSF53448">
    <property type="entry name" value="Nucleotide-diphospho-sugar transferases"/>
    <property type="match status" value="1"/>
</dbReference>
<dbReference type="GO" id="GO:0005886">
    <property type="term" value="C:plasma membrane"/>
    <property type="evidence" value="ECO:0007669"/>
    <property type="project" value="TreeGrafter"/>
</dbReference>
<dbReference type="Pfam" id="PF13632">
    <property type="entry name" value="Glyco_trans_2_3"/>
    <property type="match status" value="1"/>
</dbReference>